<dbReference type="InterPro" id="IPR001478">
    <property type="entry name" value="PDZ"/>
</dbReference>
<accession>U2EED7</accession>
<dbReference type="PANTHER" id="PTHR43343">
    <property type="entry name" value="PEPTIDASE S12"/>
    <property type="match status" value="1"/>
</dbReference>
<dbReference type="EC" id="3.4.21.107" evidence="5"/>
<dbReference type="Gene3D" id="2.40.10.120">
    <property type="match status" value="1"/>
</dbReference>
<dbReference type="Pfam" id="PF13180">
    <property type="entry name" value="PDZ_2"/>
    <property type="match status" value="1"/>
</dbReference>
<dbReference type="eggNOG" id="COG0265">
    <property type="taxonomic scope" value="Bacteria"/>
</dbReference>
<dbReference type="Proteomes" id="UP000005707">
    <property type="component" value="Unassembled WGS sequence"/>
</dbReference>
<evidence type="ECO:0000256" key="3">
    <source>
        <dbReference type="SAM" id="Phobius"/>
    </source>
</evidence>
<dbReference type="SUPFAM" id="SSF50494">
    <property type="entry name" value="Trypsin-like serine proteases"/>
    <property type="match status" value="1"/>
</dbReference>
<evidence type="ECO:0000259" key="4">
    <source>
        <dbReference type="PROSITE" id="PS50106"/>
    </source>
</evidence>
<protein>
    <submittedName>
        <fullName evidence="5">Trypsin-like serine protease protein</fullName>
        <ecNumber evidence="5">3.4.21.107</ecNumber>
    </submittedName>
</protein>
<dbReference type="EMBL" id="AFNU02000002">
    <property type="protein sequence ID" value="ERJ13348.1"/>
    <property type="molecule type" value="Genomic_DNA"/>
</dbReference>
<keyword evidence="6" id="KW-1185">Reference proteome</keyword>
<dbReference type="PROSITE" id="PS50106">
    <property type="entry name" value="PDZ"/>
    <property type="match status" value="1"/>
</dbReference>
<dbReference type="STRING" id="1033810.HLPCO_000977"/>
<proteinExistence type="predicted"/>
<keyword evidence="3" id="KW-1133">Transmembrane helix</keyword>
<dbReference type="InterPro" id="IPR036034">
    <property type="entry name" value="PDZ_sf"/>
</dbReference>
<reference evidence="5 6" key="2">
    <citation type="journal article" date="2013" name="PLoS ONE">
        <title>INDIGO - INtegrated Data Warehouse of MIcrobial GenOmes with Examples from the Red Sea Extremophiles.</title>
        <authorList>
            <person name="Alam I."/>
            <person name="Antunes A."/>
            <person name="Kamau A.A."/>
            <person name="Ba Alawi W."/>
            <person name="Kalkatawi M."/>
            <person name="Stingl U."/>
            <person name="Bajic V.B."/>
        </authorList>
    </citation>
    <scope>NUCLEOTIDE SEQUENCE [LARGE SCALE GENOMIC DNA]</scope>
    <source>
        <strain evidence="5 6">SSD-17B</strain>
    </source>
</reference>
<gene>
    <name evidence="5" type="primary">yyxA</name>
    <name evidence="5" type="ORF">HLPCO_000977</name>
</gene>
<dbReference type="PRINTS" id="PR00834">
    <property type="entry name" value="PROTEASES2C"/>
</dbReference>
<keyword evidence="2 5" id="KW-0378">Hydrolase</keyword>
<dbReference type="RefSeq" id="WP_008826659.1">
    <property type="nucleotide sequence ID" value="NZ_AFNU02000002.1"/>
</dbReference>
<feature type="domain" description="PDZ" evidence="4">
    <location>
        <begin position="292"/>
        <end position="350"/>
    </location>
</feature>
<dbReference type="InterPro" id="IPR009003">
    <property type="entry name" value="Peptidase_S1_PA"/>
</dbReference>
<sequence length="362" mass="39326">MRKKVVDTAYSSLLGMILGGLLLYAIVTFTGTSDILQSKIYNKKYNVDVQTIINDAIEGTTNHVVGVVRYQDGKEKGTGSGVIYKLGKNKAYVVTNQHVVEKATEVEIVFPEDERVNGVVIGEDDVTDLAVVEIPRGSIESSMDFSNSEAIKVGEFVIAIGNPLGLEFYGSATLGIVSSTERMVPVDLNKDGEGDWYAKVIQTDAAINPGNSGGALVNVDGKLVGINSMKIAGGQIEGLGFSIPSNLVLKVINDLERHGRVVRPFLGVHPMSVETMSDDLKKQARIPGLNKGVYLNYIQDGSTAEQAGLRAGDVVLTIDGEDVKDSRDFRIKVYKYDIGDYVKLRVLRNNRVKEINLTLKGR</sequence>
<dbReference type="GO" id="GO:0004252">
    <property type="term" value="F:serine-type endopeptidase activity"/>
    <property type="evidence" value="ECO:0007669"/>
    <property type="project" value="InterPro"/>
</dbReference>
<evidence type="ECO:0000313" key="6">
    <source>
        <dbReference type="Proteomes" id="UP000005707"/>
    </source>
</evidence>
<comment type="caution">
    <text evidence="5">The sequence shown here is derived from an EMBL/GenBank/DDBJ whole genome shotgun (WGS) entry which is preliminary data.</text>
</comment>
<evidence type="ECO:0000256" key="2">
    <source>
        <dbReference type="ARBA" id="ARBA00022801"/>
    </source>
</evidence>
<dbReference type="OrthoDB" id="9758917at2"/>
<dbReference type="SUPFAM" id="SSF50156">
    <property type="entry name" value="PDZ domain-like"/>
    <property type="match status" value="1"/>
</dbReference>
<dbReference type="SMART" id="SM00228">
    <property type="entry name" value="PDZ"/>
    <property type="match status" value="1"/>
</dbReference>
<dbReference type="FunCoup" id="U2EED7">
    <property type="interactions" value="348"/>
</dbReference>
<evidence type="ECO:0000256" key="1">
    <source>
        <dbReference type="ARBA" id="ARBA00022670"/>
    </source>
</evidence>
<name>U2EED7_9MOLU</name>
<dbReference type="InterPro" id="IPR051201">
    <property type="entry name" value="Chloro_Bact_Ser_Proteases"/>
</dbReference>
<reference evidence="5 6" key="1">
    <citation type="journal article" date="2011" name="J. Bacteriol.">
        <title>Genome sequence of Haloplasma contractile, an unusual contractile bacterium from a deep-sea anoxic brine lake.</title>
        <authorList>
            <person name="Antunes A."/>
            <person name="Alam I."/>
            <person name="El Dorry H."/>
            <person name="Siam R."/>
            <person name="Robertson A."/>
            <person name="Bajic V.B."/>
            <person name="Stingl U."/>
        </authorList>
    </citation>
    <scope>NUCLEOTIDE SEQUENCE [LARGE SCALE GENOMIC DNA]</scope>
    <source>
        <strain evidence="5 6">SSD-17B</strain>
    </source>
</reference>
<feature type="transmembrane region" description="Helical" evidence="3">
    <location>
        <begin position="12"/>
        <end position="31"/>
    </location>
</feature>
<organism evidence="5 6">
    <name type="scientific">Haloplasma contractile SSD-17B</name>
    <dbReference type="NCBI Taxonomy" id="1033810"/>
    <lineage>
        <taxon>Bacteria</taxon>
        <taxon>Bacillati</taxon>
        <taxon>Mycoplasmatota</taxon>
        <taxon>Mollicutes</taxon>
        <taxon>Haloplasmatales</taxon>
        <taxon>Haloplasmataceae</taxon>
        <taxon>Haloplasma</taxon>
    </lineage>
</organism>
<keyword evidence="3" id="KW-0812">Transmembrane</keyword>
<keyword evidence="3" id="KW-0472">Membrane</keyword>
<dbReference type="Gene3D" id="2.30.42.10">
    <property type="match status" value="1"/>
</dbReference>
<dbReference type="PANTHER" id="PTHR43343:SF3">
    <property type="entry name" value="PROTEASE DO-LIKE 8, CHLOROPLASTIC"/>
    <property type="match status" value="1"/>
</dbReference>
<dbReference type="AlphaFoldDB" id="U2EED7"/>
<dbReference type="InParanoid" id="U2EED7"/>
<evidence type="ECO:0000313" key="5">
    <source>
        <dbReference type="EMBL" id="ERJ13348.1"/>
    </source>
</evidence>
<dbReference type="InterPro" id="IPR001940">
    <property type="entry name" value="Peptidase_S1C"/>
</dbReference>
<keyword evidence="1" id="KW-0645">Protease</keyword>
<dbReference type="GO" id="GO:0006508">
    <property type="term" value="P:proteolysis"/>
    <property type="evidence" value="ECO:0007669"/>
    <property type="project" value="UniProtKB-KW"/>
</dbReference>
<dbReference type="Pfam" id="PF13365">
    <property type="entry name" value="Trypsin_2"/>
    <property type="match status" value="1"/>
</dbReference>